<dbReference type="Gene3D" id="3.40.50.300">
    <property type="entry name" value="P-loop containing nucleotide triphosphate hydrolases"/>
    <property type="match status" value="1"/>
</dbReference>
<sequence>MERQAETDDLSSLEAELHTWRKTPFDRLLTRRPPFQLTALTEVAAQARGVGREQIRLQDIRATLVAVVAAVEQARPAAPARAPAGAICSPGIIREVFGLTNASENASTQAREELAGRTVTPELSWHTIRKHRKAYVDQLAFWIRSPQSTPERPTITGSTPLRSIPRSTDLAWLHTTYRNLMADNGGLFLLWGLDGMGKSTLARRFANQVGTPEVTGFIRLGRRGLYERDIRQVLSREGVDDSPLSDEQCIARFRAVAARFNAIRLLVLDDVRTEENIHMLLPHGSNIPVLITASTRPTFGNECDSTPPPARLITGVPDEDVRTWLRDQLKDVTALTEETLDGLTSVLGGHAEAIHLVVRYLKSDNAMSPEDLLEDISRRTQHALHDLAELGEVPRSLSVIVEGLYEAVRDDPMASAILASIVWTHSGGERPRDLVVEIAGHLAGRPSPIELQAAVHRLERLGLVTQTETSLAVPRLTARILRDLLIGDQERVLLAYERAIAEPPVVGSRSTLLEILRHEYQFLAPLRPGLAQALSNAHTPLPVLLPLDDTMWALFMTDGADNRRVTLYRATKRSLLYLDHESFRWQPLAGGCEDEILELLSQVYPTISTCWAQVTGYRA</sequence>
<protein>
    <recommendedName>
        <fullName evidence="3">NB-ARC domain-containing protein</fullName>
    </recommendedName>
</protein>
<evidence type="ECO:0000313" key="2">
    <source>
        <dbReference type="Proteomes" id="UP000192674"/>
    </source>
</evidence>
<evidence type="ECO:0000313" key="1">
    <source>
        <dbReference type="EMBL" id="SMD14526.1"/>
    </source>
</evidence>
<name>A0A1Y5XRZ0_KIBAR</name>
<dbReference type="SUPFAM" id="SSF52540">
    <property type="entry name" value="P-loop containing nucleoside triphosphate hydrolases"/>
    <property type="match status" value="1"/>
</dbReference>
<keyword evidence="2" id="KW-1185">Reference proteome</keyword>
<dbReference type="RefSeq" id="WP_084429506.1">
    <property type="nucleotide sequence ID" value="NZ_FWXV01000004.1"/>
</dbReference>
<dbReference type="EMBL" id="FWXV01000004">
    <property type="protein sequence ID" value="SMD14526.1"/>
    <property type="molecule type" value="Genomic_DNA"/>
</dbReference>
<dbReference type="Proteomes" id="UP000192674">
    <property type="component" value="Unassembled WGS sequence"/>
</dbReference>
<evidence type="ECO:0008006" key="3">
    <source>
        <dbReference type="Google" id="ProtNLM"/>
    </source>
</evidence>
<dbReference type="InterPro" id="IPR027417">
    <property type="entry name" value="P-loop_NTPase"/>
</dbReference>
<gene>
    <name evidence="1" type="ORF">SAMN05661093_05061</name>
</gene>
<proteinExistence type="predicted"/>
<accession>A0A1Y5XRZ0</accession>
<organism evidence="1 2">
    <name type="scientific">Kibdelosporangium aridum</name>
    <dbReference type="NCBI Taxonomy" id="2030"/>
    <lineage>
        <taxon>Bacteria</taxon>
        <taxon>Bacillati</taxon>
        <taxon>Actinomycetota</taxon>
        <taxon>Actinomycetes</taxon>
        <taxon>Pseudonocardiales</taxon>
        <taxon>Pseudonocardiaceae</taxon>
        <taxon>Kibdelosporangium</taxon>
    </lineage>
</organism>
<dbReference type="AlphaFoldDB" id="A0A1Y5XRZ0"/>
<reference evidence="1 2" key="1">
    <citation type="submission" date="2017-04" db="EMBL/GenBank/DDBJ databases">
        <authorList>
            <person name="Afonso C.L."/>
            <person name="Miller P.J."/>
            <person name="Scott M.A."/>
            <person name="Spackman E."/>
            <person name="Goraichik I."/>
            <person name="Dimitrov K.M."/>
            <person name="Suarez D.L."/>
            <person name="Swayne D.E."/>
        </authorList>
    </citation>
    <scope>NUCLEOTIDE SEQUENCE [LARGE SCALE GENOMIC DNA]</scope>
    <source>
        <strain evidence="1 2">DSM 43828</strain>
    </source>
</reference>
<dbReference type="OrthoDB" id="3885120at2"/>